<name>A0AAD3NUG3_CRYJA</name>
<organism evidence="2 3">
    <name type="scientific">Cryptomeria japonica</name>
    <name type="common">Japanese cedar</name>
    <name type="synonym">Cupressus japonica</name>
    <dbReference type="NCBI Taxonomy" id="3369"/>
    <lineage>
        <taxon>Eukaryota</taxon>
        <taxon>Viridiplantae</taxon>
        <taxon>Streptophyta</taxon>
        <taxon>Embryophyta</taxon>
        <taxon>Tracheophyta</taxon>
        <taxon>Spermatophyta</taxon>
        <taxon>Pinopsida</taxon>
        <taxon>Pinidae</taxon>
        <taxon>Conifers II</taxon>
        <taxon>Cupressales</taxon>
        <taxon>Cupressaceae</taxon>
        <taxon>Cryptomeria</taxon>
    </lineage>
</organism>
<dbReference type="AlphaFoldDB" id="A0AAD3NUG3"/>
<gene>
    <name evidence="2" type="ORF">SUGI_1501850</name>
</gene>
<proteinExistence type="predicted"/>
<evidence type="ECO:0000313" key="2">
    <source>
        <dbReference type="EMBL" id="GLJ59297.1"/>
    </source>
</evidence>
<dbReference type="EMBL" id="BSEH01000814">
    <property type="protein sequence ID" value="GLJ59297.1"/>
    <property type="molecule type" value="Genomic_DNA"/>
</dbReference>
<protein>
    <submittedName>
        <fullName evidence="2">Uncharacterized protein</fullName>
    </submittedName>
</protein>
<sequence>MPPTLHAGRIDRWKREEGAIPADRFAIRRGRGGSISGSTTTSGPTVAEGTETVAGGVRLSRCPIYPWAAEQHRPVEWWHQCGWGCSRPPTIESRGSGGIGAGSGIEVAGFVIEMEILMLVRVTGRETPVGIMTLVIMPTTPSSPPIHDRRAPIAETGTEARWLG</sequence>
<keyword evidence="3" id="KW-1185">Reference proteome</keyword>
<reference evidence="2" key="1">
    <citation type="submission" date="2022-12" db="EMBL/GenBank/DDBJ databases">
        <title>Chromosome-Level Genome Assembly of Japanese Cedar (Cryptomeriajaponica D. Don).</title>
        <authorList>
            <person name="Fujino T."/>
            <person name="Yamaguchi K."/>
            <person name="Yokoyama T."/>
            <person name="Hamanaka T."/>
            <person name="Harazono Y."/>
            <person name="Kamada H."/>
            <person name="Kobayashi W."/>
            <person name="Ujino-Ihara T."/>
            <person name="Uchiyama K."/>
            <person name="Matsumoto A."/>
            <person name="Izuno A."/>
            <person name="Tsumura Y."/>
            <person name="Toyoda A."/>
            <person name="Shigenobu S."/>
            <person name="Moriguchi Y."/>
            <person name="Ueno S."/>
            <person name="Kasahara M."/>
        </authorList>
    </citation>
    <scope>NUCLEOTIDE SEQUENCE</scope>
</reference>
<feature type="region of interest" description="Disordered" evidence="1">
    <location>
        <begin position="29"/>
        <end position="48"/>
    </location>
</feature>
<dbReference type="Proteomes" id="UP001234787">
    <property type="component" value="Unassembled WGS sequence"/>
</dbReference>
<evidence type="ECO:0000256" key="1">
    <source>
        <dbReference type="SAM" id="MobiDB-lite"/>
    </source>
</evidence>
<accession>A0AAD3NUG3</accession>
<comment type="caution">
    <text evidence="2">The sequence shown here is derived from an EMBL/GenBank/DDBJ whole genome shotgun (WGS) entry which is preliminary data.</text>
</comment>
<evidence type="ECO:0000313" key="3">
    <source>
        <dbReference type="Proteomes" id="UP001234787"/>
    </source>
</evidence>